<feature type="transmembrane region" description="Helical" evidence="11">
    <location>
        <begin position="303"/>
        <end position="329"/>
    </location>
</feature>
<dbReference type="PROSITE" id="PS50262">
    <property type="entry name" value="G_PROTEIN_RECEP_F1_2"/>
    <property type="match status" value="1"/>
</dbReference>
<keyword evidence="7 9" id="KW-0675">Receptor</keyword>
<dbReference type="Pfam" id="PF00001">
    <property type="entry name" value="7tm_1"/>
    <property type="match status" value="1"/>
</dbReference>
<dbReference type="Proteomes" id="UP001642540">
    <property type="component" value="Unassembled WGS sequence"/>
</dbReference>
<feature type="region of interest" description="Disordered" evidence="10">
    <location>
        <begin position="495"/>
        <end position="517"/>
    </location>
</feature>
<name>A0ABP1RKQ3_9HEXA</name>
<organism evidence="13 14">
    <name type="scientific">Orchesella dallaii</name>
    <dbReference type="NCBI Taxonomy" id="48710"/>
    <lineage>
        <taxon>Eukaryota</taxon>
        <taxon>Metazoa</taxon>
        <taxon>Ecdysozoa</taxon>
        <taxon>Arthropoda</taxon>
        <taxon>Hexapoda</taxon>
        <taxon>Collembola</taxon>
        <taxon>Entomobryomorpha</taxon>
        <taxon>Entomobryoidea</taxon>
        <taxon>Orchesellidae</taxon>
        <taxon>Orchesellinae</taxon>
        <taxon>Orchesella</taxon>
    </lineage>
</organism>
<feature type="transmembrane region" description="Helical" evidence="11">
    <location>
        <begin position="90"/>
        <end position="116"/>
    </location>
</feature>
<dbReference type="PROSITE" id="PS00237">
    <property type="entry name" value="G_PROTEIN_RECEP_F1_1"/>
    <property type="match status" value="1"/>
</dbReference>
<feature type="domain" description="G-protein coupled receptors family 1 profile" evidence="12">
    <location>
        <begin position="70"/>
        <end position="326"/>
    </location>
</feature>
<comment type="caution">
    <text evidence="13">The sequence shown here is derived from an EMBL/GenBank/DDBJ whole genome shotgun (WGS) entry which is preliminary data.</text>
</comment>
<protein>
    <recommendedName>
        <fullName evidence="12">G-protein coupled receptors family 1 profile domain-containing protein</fullName>
    </recommendedName>
</protein>
<keyword evidence="3 9" id="KW-0812">Transmembrane</keyword>
<dbReference type="PANTHER" id="PTHR24235">
    <property type="entry name" value="NEUROPEPTIDE Y RECEPTOR"/>
    <property type="match status" value="1"/>
</dbReference>
<evidence type="ECO:0000313" key="14">
    <source>
        <dbReference type="Proteomes" id="UP001642540"/>
    </source>
</evidence>
<reference evidence="13 14" key="1">
    <citation type="submission" date="2024-08" db="EMBL/GenBank/DDBJ databases">
        <authorList>
            <person name="Cucini C."/>
            <person name="Frati F."/>
        </authorList>
    </citation>
    <scope>NUCLEOTIDE SEQUENCE [LARGE SCALE GENOMIC DNA]</scope>
</reference>
<dbReference type="SUPFAM" id="SSF81321">
    <property type="entry name" value="Family A G protein-coupled receptor-like"/>
    <property type="match status" value="1"/>
</dbReference>
<feature type="transmembrane region" description="Helical" evidence="11">
    <location>
        <begin position="136"/>
        <end position="157"/>
    </location>
</feature>
<keyword evidence="4 11" id="KW-1133">Transmembrane helix</keyword>
<evidence type="ECO:0000256" key="8">
    <source>
        <dbReference type="ARBA" id="ARBA00023224"/>
    </source>
</evidence>
<comment type="subcellular location">
    <subcellularLocation>
        <location evidence="1">Membrane</location>
        <topology evidence="1">Multi-pass membrane protein</topology>
    </subcellularLocation>
</comment>
<keyword evidence="6 11" id="KW-0472">Membrane</keyword>
<feature type="compositionally biased region" description="Polar residues" evidence="10">
    <location>
        <begin position="497"/>
        <end position="508"/>
    </location>
</feature>
<keyword evidence="5 9" id="KW-0297">G-protein coupled receptor</keyword>
<evidence type="ECO:0000256" key="2">
    <source>
        <dbReference type="ARBA" id="ARBA00010663"/>
    </source>
</evidence>
<evidence type="ECO:0000256" key="5">
    <source>
        <dbReference type="ARBA" id="ARBA00023040"/>
    </source>
</evidence>
<evidence type="ECO:0000313" key="13">
    <source>
        <dbReference type="EMBL" id="CAL8129619.1"/>
    </source>
</evidence>
<dbReference type="CDD" id="cd15203">
    <property type="entry name" value="7tmA_NPYR-like"/>
    <property type="match status" value="1"/>
</dbReference>
<feature type="transmembrane region" description="Helical" evidence="11">
    <location>
        <begin position="54"/>
        <end position="78"/>
    </location>
</feature>
<keyword evidence="14" id="KW-1185">Reference proteome</keyword>
<dbReference type="PANTHER" id="PTHR24235:SF29">
    <property type="entry name" value="GH23382P"/>
    <property type="match status" value="1"/>
</dbReference>
<feature type="transmembrane region" description="Helical" evidence="11">
    <location>
        <begin position="271"/>
        <end position="291"/>
    </location>
</feature>
<feature type="compositionally biased region" description="Low complexity" evidence="10">
    <location>
        <begin position="459"/>
        <end position="469"/>
    </location>
</feature>
<dbReference type="InterPro" id="IPR000276">
    <property type="entry name" value="GPCR_Rhodpsn"/>
</dbReference>
<evidence type="ECO:0000256" key="10">
    <source>
        <dbReference type="SAM" id="MobiDB-lite"/>
    </source>
</evidence>
<evidence type="ECO:0000259" key="12">
    <source>
        <dbReference type="PROSITE" id="PS50262"/>
    </source>
</evidence>
<evidence type="ECO:0000256" key="4">
    <source>
        <dbReference type="ARBA" id="ARBA00022989"/>
    </source>
</evidence>
<dbReference type="InterPro" id="IPR000611">
    <property type="entry name" value="NPY_rcpt"/>
</dbReference>
<evidence type="ECO:0000256" key="9">
    <source>
        <dbReference type="RuleBase" id="RU000688"/>
    </source>
</evidence>
<dbReference type="PRINTS" id="PR00237">
    <property type="entry name" value="GPCRRHODOPSN"/>
</dbReference>
<dbReference type="EMBL" id="CAXLJM020000078">
    <property type="protein sequence ID" value="CAL8129619.1"/>
    <property type="molecule type" value="Genomic_DNA"/>
</dbReference>
<evidence type="ECO:0000256" key="11">
    <source>
        <dbReference type="SAM" id="Phobius"/>
    </source>
</evidence>
<feature type="transmembrane region" description="Helical" evidence="11">
    <location>
        <begin position="169"/>
        <end position="192"/>
    </location>
</feature>
<evidence type="ECO:0000256" key="3">
    <source>
        <dbReference type="ARBA" id="ARBA00022692"/>
    </source>
</evidence>
<dbReference type="SMART" id="SM01381">
    <property type="entry name" value="7TM_GPCR_Srsx"/>
    <property type="match status" value="1"/>
</dbReference>
<dbReference type="PRINTS" id="PR01012">
    <property type="entry name" value="NRPEPTIDEYR"/>
</dbReference>
<proteinExistence type="inferred from homology"/>
<accession>A0ABP1RKQ3</accession>
<feature type="compositionally biased region" description="Basic and acidic residues" evidence="10">
    <location>
        <begin position="444"/>
        <end position="457"/>
    </location>
</feature>
<gene>
    <name evidence="13" type="ORF">ODALV1_LOCUS23335</name>
</gene>
<sequence length="556" mass="62114">METSWSNEERSTQSVDSFTTEYIDPELHMNHSHYDHYTNYTLGDDIISHPAVQAIFYIVYATIFVLGIFGNVLVCFVVGRNKAMQTVTNFFITNLALADILLCALAVPFTPLYTFLGEWIFGRVLCHLVAYAQGTSVYISTLTLTSIAIDRFFVIIYPFKPRMRLTTCLLIITGIWVFALLATLPYGIFLHYRLDEDKYTCGEAWPSEGTRQLFSGFTVTLQFILPFIIMLFCYIKVSIKLSDRAKAKPGSKNSKKEALERERKRRTNRMLIAMVFIFGMSWLPLNVVNFLNDVYIGVAEWKYSNLCFFFSHAVAMSSTCYNPFLYAWLNENFRKEFKQVLPCFHASSQGNSNRSKRFVSQRNCNGAETVQESLMPTTSQAITTTVNTQPANTTVIQVLETIDELNSSSQSAPVVAVDLNKVSASFTTDTNEIIVHFPSTTPEKSSRAPGKPEELDNKSATVSSNNNTNVTMSTDVAEESNMTPAKNLTAITIDGNKANSTGRNSPSLNAKGKAKDSIENSTNVDAVVHSFEEEPCGNASPDMINLKTFAVNTVLI</sequence>
<evidence type="ECO:0000256" key="6">
    <source>
        <dbReference type="ARBA" id="ARBA00023136"/>
    </source>
</evidence>
<dbReference type="InterPro" id="IPR017452">
    <property type="entry name" value="GPCR_Rhodpsn_7TM"/>
</dbReference>
<dbReference type="Gene3D" id="1.20.1070.10">
    <property type="entry name" value="Rhodopsin 7-helix transmembrane proteins"/>
    <property type="match status" value="1"/>
</dbReference>
<evidence type="ECO:0000256" key="1">
    <source>
        <dbReference type="ARBA" id="ARBA00004141"/>
    </source>
</evidence>
<evidence type="ECO:0000256" key="7">
    <source>
        <dbReference type="ARBA" id="ARBA00023170"/>
    </source>
</evidence>
<feature type="transmembrane region" description="Helical" evidence="11">
    <location>
        <begin position="212"/>
        <end position="235"/>
    </location>
</feature>
<keyword evidence="8 9" id="KW-0807">Transducer</keyword>
<feature type="region of interest" description="Disordered" evidence="10">
    <location>
        <begin position="439"/>
        <end position="469"/>
    </location>
</feature>
<comment type="similarity">
    <text evidence="2 9">Belongs to the G-protein coupled receptor 1 family.</text>
</comment>